<dbReference type="AlphaFoldDB" id="A0A6B8RME2"/>
<sequence length="93" mass="10942">MDPKTLLYMGQRVDAARELQKKIDHLKDRLAMVSKGFKVISIQYESTSFSLTDWGKRIEVMSYTALTEVYMINLYFDMTRDQIKLLEKELAEL</sequence>
<dbReference type="KEGG" id="ppsc:EHS13_20130"/>
<evidence type="ECO:0000313" key="2">
    <source>
        <dbReference type="Proteomes" id="UP000426246"/>
    </source>
</evidence>
<evidence type="ECO:0000313" key="1">
    <source>
        <dbReference type="EMBL" id="QGQ97027.1"/>
    </source>
</evidence>
<proteinExistence type="predicted"/>
<name>A0A6B8RME2_9BACL</name>
<keyword evidence="2" id="KW-1185">Reference proteome</keyword>
<gene>
    <name evidence="1" type="ORF">EHS13_20130</name>
</gene>
<reference evidence="2" key="1">
    <citation type="submission" date="2018-11" db="EMBL/GenBank/DDBJ databases">
        <title>Complete genome sequence of Paenibacillus sp. ML311-T8.</title>
        <authorList>
            <person name="Nam Y.-D."/>
            <person name="Kang J."/>
            <person name="Chung W.-H."/>
            <person name="Park Y.S."/>
        </authorList>
    </citation>
    <scope>NUCLEOTIDE SEQUENCE [LARGE SCALE GENOMIC DNA]</scope>
    <source>
        <strain evidence="2">ML311-T8</strain>
    </source>
</reference>
<accession>A0A6B8RME2</accession>
<dbReference type="EMBL" id="CP034235">
    <property type="protein sequence ID" value="QGQ97027.1"/>
    <property type="molecule type" value="Genomic_DNA"/>
</dbReference>
<dbReference type="OrthoDB" id="2666310at2"/>
<organism evidence="1 2">
    <name type="scientific">Paenibacillus psychroresistens</name>
    <dbReference type="NCBI Taxonomy" id="1778678"/>
    <lineage>
        <taxon>Bacteria</taxon>
        <taxon>Bacillati</taxon>
        <taxon>Bacillota</taxon>
        <taxon>Bacilli</taxon>
        <taxon>Bacillales</taxon>
        <taxon>Paenibacillaceae</taxon>
        <taxon>Paenibacillus</taxon>
    </lineage>
</organism>
<dbReference type="Proteomes" id="UP000426246">
    <property type="component" value="Chromosome"/>
</dbReference>
<dbReference type="RefSeq" id="WP_155702127.1">
    <property type="nucleotide sequence ID" value="NZ_CP034235.1"/>
</dbReference>
<protein>
    <submittedName>
        <fullName evidence="1">Uncharacterized protein</fullName>
    </submittedName>
</protein>